<dbReference type="Pfam" id="PF11734">
    <property type="entry name" value="TilS_C"/>
    <property type="match status" value="1"/>
</dbReference>
<feature type="binding site" evidence="8">
    <location>
        <begin position="29"/>
        <end position="34"/>
    </location>
    <ligand>
        <name>ATP</name>
        <dbReference type="ChEBI" id="CHEBI:30616"/>
    </ligand>
</feature>
<evidence type="ECO:0000256" key="8">
    <source>
        <dbReference type="HAMAP-Rule" id="MF_01161"/>
    </source>
</evidence>
<sequence>MLDFERKTELFVEKHVLFKKDDFIIVAVSGGPDSMAMLDFLVKRQDQYGVTLVVAHVDHMLRGEESLRDLEYVKNYCASTGLIFKAESIDIKSKMKKDKTGLQETARVYRYQFLEQVMEEFQANKLVVGQHGDDQIETILMRLTRGSREISRAGIQVKRKFGNGELIRPLLGVSKSEIEEYCKVKALHPRRDESNDKPTYTRNRFRLDILPFLKEENSRVHEQFQRFSEEITEDEKYLRFLAKEQMEKMCQEFDGVEIRLNISLFKQVPLPLQRRGIHLILNYLYQQYAPDLSALHIDLIQQLIKSKKPSGRIDLPNGLKVIRSYEQCNFTFTELEQASGFYYVLEEDNDLLLPNQLTIRMEKNTDNNLKDQDNVLIFDPNTIQFPIIVRTRRPGDRMKIKGMNGSKKVKNIFMEMKIPLQDRRNWPIITDNSGQILWIPGLKKSCYNTSPNKEHIYYSIHYSK</sequence>
<comment type="function">
    <text evidence="8">Ligates lysine onto the cytidine present at position 34 of the AUA codon-specific tRNA(Ile) that contains the anticodon CAU, in an ATP-dependent manner. Cytidine is converted to lysidine, thus changing the amino acid specificity of the tRNA from methionine to isoleucine.</text>
</comment>
<dbReference type="InterPro" id="IPR012795">
    <property type="entry name" value="tRNA_Ile_lys_synt_N"/>
</dbReference>
<dbReference type="Gene3D" id="3.30.465.60">
    <property type="match status" value="1"/>
</dbReference>
<name>A0A2X4VTI3_LEDLE</name>
<gene>
    <name evidence="10" type="primary">yacA</name>
    <name evidence="8" type="synonym">tilS</name>
    <name evidence="10" type="ORF">NCTC4824_00078</name>
</gene>
<comment type="domain">
    <text evidence="8">The N-terminal region contains the highly conserved SGGXDS motif, predicted to be a P-loop motif involved in ATP binding.</text>
</comment>
<dbReference type="Pfam" id="PF09179">
    <property type="entry name" value="TilS"/>
    <property type="match status" value="1"/>
</dbReference>
<evidence type="ECO:0000256" key="7">
    <source>
        <dbReference type="ARBA" id="ARBA00048539"/>
    </source>
</evidence>
<evidence type="ECO:0000313" key="10">
    <source>
        <dbReference type="EMBL" id="SQI51148.1"/>
    </source>
</evidence>
<dbReference type="PANTHER" id="PTHR43033">
    <property type="entry name" value="TRNA(ILE)-LYSIDINE SYNTHASE-RELATED"/>
    <property type="match status" value="1"/>
</dbReference>
<evidence type="ECO:0000259" key="9">
    <source>
        <dbReference type="SMART" id="SM00977"/>
    </source>
</evidence>
<proteinExistence type="inferred from homology"/>
<dbReference type="InterPro" id="IPR012094">
    <property type="entry name" value="tRNA_Ile_lys_synt"/>
</dbReference>
<evidence type="ECO:0000256" key="4">
    <source>
        <dbReference type="ARBA" id="ARBA00022694"/>
    </source>
</evidence>
<dbReference type="CDD" id="cd01992">
    <property type="entry name" value="TilS_N"/>
    <property type="match status" value="1"/>
</dbReference>
<evidence type="ECO:0000256" key="2">
    <source>
        <dbReference type="ARBA" id="ARBA00022490"/>
    </source>
</evidence>
<dbReference type="RefSeq" id="WP_066146238.1">
    <property type="nucleotide sequence ID" value="NZ_CBCSGM010000010.1"/>
</dbReference>
<accession>A0A2X4VTI3</accession>
<dbReference type="SUPFAM" id="SSF56037">
    <property type="entry name" value="PheT/TilS domain"/>
    <property type="match status" value="1"/>
</dbReference>
<reference evidence="10 11" key="1">
    <citation type="submission" date="2018-06" db="EMBL/GenBank/DDBJ databases">
        <authorList>
            <consortium name="Pathogen Informatics"/>
            <person name="Doyle S."/>
        </authorList>
    </citation>
    <scope>NUCLEOTIDE SEQUENCE [LARGE SCALE GENOMIC DNA]</scope>
    <source>
        <strain evidence="10 11">NCTC4824</strain>
    </source>
</reference>
<keyword evidence="6 8" id="KW-0067">ATP-binding</keyword>
<organism evidence="10 11">
    <name type="scientific">Lederbergia lenta</name>
    <name type="common">Bacillus lentus</name>
    <dbReference type="NCBI Taxonomy" id="1467"/>
    <lineage>
        <taxon>Bacteria</taxon>
        <taxon>Bacillati</taxon>
        <taxon>Bacillota</taxon>
        <taxon>Bacilli</taxon>
        <taxon>Bacillales</taxon>
        <taxon>Bacillaceae</taxon>
        <taxon>Lederbergia</taxon>
    </lineage>
</organism>
<dbReference type="GO" id="GO:0032267">
    <property type="term" value="F:tRNA(Ile)-lysidine synthase activity"/>
    <property type="evidence" value="ECO:0007669"/>
    <property type="project" value="UniProtKB-EC"/>
</dbReference>
<dbReference type="NCBIfam" id="TIGR02433">
    <property type="entry name" value="lysidine_TilS_C"/>
    <property type="match status" value="1"/>
</dbReference>
<dbReference type="InterPro" id="IPR012796">
    <property type="entry name" value="Lysidine-tRNA-synth_C"/>
</dbReference>
<dbReference type="STRING" id="1348624.GCA_001591545_03891"/>
<dbReference type="EMBL" id="LS483476">
    <property type="protein sequence ID" value="SQI51148.1"/>
    <property type="molecule type" value="Genomic_DNA"/>
</dbReference>
<evidence type="ECO:0000256" key="3">
    <source>
        <dbReference type="ARBA" id="ARBA00022598"/>
    </source>
</evidence>
<evidence type="ECO:0000313" key="11">
    <source>
        <dbReference type="Proteomes" id="UP000249134"/>
    </source>
</evidence>
<dbReference type="InterPro" id="IPR011063">
    <property type="entry name" value="TilS/TtcA_N"/>
</dbReference>
<dbReference type="AlphaFoldDB" id="A0A2X4VTI3"/>
<dbReference type="GO" id="GO:0006400">
    <property type="term" value="P:tRNA modification"/>
    <property type="evidence" value="ECO:0007669"/>
    <property type="project" value="UniProtKB-UniRule"/>
</dbReference>
<dbReference type="GO" id="GO:0005524">
    <property type="term" value="F:ATP binding"/>
    <property type="evidence" value="ECO:0007669"/>
    <property type="project" value="UniProtKB-UniRule"/>
</dbReference>
<keyword evidence="2 8" id="KW-0963">Cytoplasm</keyword>
<evidence type="ECO:0000256" key="1">
    <source>
        <dbReference type="ARBA" id="ARBA00004496"/>
    </source>
</evidence>
<dbReference type="KEGG" id="blen:NCTC4824_00078"/>
<dbReference type="InterPro" id="IPR015262">
    <property type="entry name" value="tRNA_Ile_lys_synt_subst-bd"/>
</dbReference>
<comment type="catalytic activity">
    <reaction evidence="7 8">
        <text>cytidine(34) in tRNA(Ile2) + L-lysine + ATP = lysidine(34) in tRNA(Ile2) + AMP + diphosphate + H(+)</text>
        <dbReference type="Rhea" id="RHEA:43744"/>
        <dbReference type="Rhea" id="RHEA-COMP:10625"/>
        <dbReference type="Rhea" id="RHEA-COMP:10670"/>
        <dbReference type="ChEBI" id="CHEBI:15378"/>
        <dbReference type="ChEBI" id="CHEBI:30616"/>
        <dbReference type="ChEBI" id="CHEBI:32551"/>
        <dbReference type="ChEBI" id="CHEBI:33019"/>
        <dbReference type="ChEBI" id="CHEBI:82748"/>
        <dbReference type="ChEBI" id="CHEBI:83665"/>
        <dbReference type="ChEBI" id="CHEBI:456215"/>
        <dbReference type="EC" id="6.3.4.19"/>
    </reaction>
</comment>
<feature type="domain" description="Lysidine-tRNA(Ile) synthetase C-terminal" evidence="9">
    <location>
        <begin position="387"/>
        <end position="462"/>
    </location>
</feature>
<evidence type="ECO:0000256" key="5">
    <source>
        <dbReference type="ARBA" id="ARBA00022741"/>
    </source>
</evidence>
<dbReference type="Proteomes" id="UP000249134">
    <property type="component" value="Chromosome 1"/>
</dbReference>
<dbReference type="PANTHER" id="PTHR43033:SF1">
    <property type="entry name" value="TRNA(ILE)-LYSIDINE SYNTHASE-RELATED"/>
    <property type="match status" value="1"/>
</dbReference>
<dbReference type="SUPFAM" id="SSF52402">
    <property type="entry name" value="Adenine nucleotide alpha hydrolases-like"/>
    <property type="match status" value="1"/>
</dbReference>
<dbReference type="SUPFAM" id="SSF82829">
    <property type="entry name" value="MesJ substrate recognition domain-like"/>
    <property type="match status" value="1"/>
</dbReference>
<evidence type="ECO:0000256" key="6">
    <source>
        <dbReference type="ARBA" id="ARBA00022840"/>
    </source>
</evidence>
<comment type="similarity">
    <text evidence="8">Belongs to the tRNA(Ile)-lysidine synthase family.</text>
</comment>
<dbReference type="SMART" id="SM00977">
    <property type="entry name" value="TilS_C"/>
    <property type="match status" value="1"/>
</dbReference>
<dbReference type="EC" id="6.3.4.19" evidence="8"/>
<dbReference type="GO" id="GO:0005737">
    <property type="term" value="C:cytoplasm"/>
    <property type="evidence" value="ECO:0007669"/>
    <property type="project" value="UniProtKB-SubCell"/>
</dbReference>
<dbReference type="InterPro" id="IPR014729">
    <property type="entry name" value="Rossmann-like_a/b/a_fold"/>
</dbReference>
<keyword evidence="4 8" id="KW-0819">tRNA processing</keyword>
<comment type="subcellular location">
    <subcellularLocation>
        <location evidence="1 8">Cytoplasm</location>
    </subcellularLocation>
</comment>
<dbReference type="Pfam" id="PF01171">
    <property type="entry name" value="ATP_bind_3"/>
    <property type="match status" value="1"/>
</dbReference>
<keyword evidence="5 8" id="KW-0547">Nucleotide-binding</keyword>
<dbReference type="HAMAP" id="MF_01161">
    <property type="entry name" value="tRNA_Ile_lys_synt"/>
    <property type="match status" value="1"/>
</dbReference>
<protein>
    <recommendedName>
        <fullName evidence="8">tRNA(Ile)-lysidine synthase</fullName>
        <ecNumber evidence="8">6.3.4.19</ecNumber>
    </recommendedName>
    <alternativeName>
        <fullName evidence="8">tRNA(Ile)-2-lysyl-cytidine synthase</fullName>
    </alternativeName>
    <alternativeName>
        <fullName evidence="8">tRNA(Ile)-lysidine synthetase</fullName>
    </alternativeName>
</protein>
<keyword evidence="11" id="KW-1185">Reference proteome</keyword>
<dbReference type="Gene3D" id="3.40.50.620">
    <property type="entry name" value="HUPs"/>
    <property type="match status" value="1"/>
</dbReference>
<dbReference type="NCBIfam" id="TIGR02432">
    <property type="entry name" value="lysidine_TilS_N"/>
    <property type="match status" value="1"/>
</dbReference>
<keyword evidence="3 8" id="KW-0436">Ligase</keyword>